<accession>A0AAV9WU39</accession>
<evidence type="ECO:0000313" key="2">
    <source>
        <dbReference type="EMBL" id="KAK6525266.1"/>
    </source>
</evidence>
<name>A0AAV9WU39_9PEZI</name>
<comment type="caution">
    <text evidence="2">The sequence shown here is derived from an EMBL/GenBank/DDBJ whole genome shotgun (WGS) entry which is preliminary data.</text>
</comment>
<organism evidence="2 3">
    <name type="scientific">Orbilia ellipsospora</name>
    <dbReference type="NCBI Taxonomy" id="2528407"/>
    <lineage>
        <taxon>Eukaryota</taxon>
        <taxon>Fungi</taxon>
        <taxon>Dikarya</taxon>
        <taxon>Ascomycota</taxon>
        <taxon>Pezizomycotina</taxon>
        <taxon>Orbiliomycetes</taxon>
        <taxon>Orbiliales</taxon>
        <taxon>Orbiliaceae</taxon>
        <taxon>Orbilia</taxon>
    </lineage>
</organism>
<dbReference type="EMBL" id="JAVHJO010000017">
    <property type="protein sequence ID" value="KAK6525266.1"/>
    <property type="molecule type" value="Genomic_DNA"/>
</dbReference>
<dbReference type="PANTHER" id="PTHR42076:SF1">
    <property type="entry name" value="CYANOVIRIN-N DOMAIN-CONTAINING PROTEIN"/>
    <property type="match status" value="1"/>
</dbReference>
<protein>
    <submittedName>
        <fullName evidence="2">Uncharacterized protein</fullName>
    </submittedName>
</protein>
<sequence>MPVQLYTQNVTLIGDGSIAASFLHGTDDKGYWALFRSVSLPIGISEFDQWTFASTNWFRKVKYHSLSNDWVLRVTTLSGKDLTLDLKNFVFVKGPDYQLEFHRPSDNIGNSCGAFYLHPVPSSDGTKLDKLLFGALCADFYGQPKSSEIDLMTMNEITYGLVVDAKDNRTFPLINEVNPWVLLATVKTNSGGGIAPSTVDLSDHLNNENGDLVLKQRNDGPFDSNGLLINFVEGLPYVGYVVAAIEAAAGHTDLAERAVAKCTAATILAMSATLGTIVGGPFGAAAALAIMTPQAALIEPLMYKALGNDISQMLNATTEEKIITDTVINVLTGPALGPILKTASKAVGNRALSKASVAFYKNTFDLAVQYPKVGVQQAAKASLFTTGGKAILDDMAGNTLTSTSSVVYYAMHEQLLAIYNKDNTSPNDPQIKFPDTAVDIHSLEAKQVPAPAPQLRPGVVSDGGVSRLMKLKDDGSGNGSKKPKKGKAKSSAAGAASSAPTQTTTTAATTTGKPKKNKKKKNKNQTSTTA</sequence>
<evidence type="ECO:0000313" key="3">
    <source>
        <dbReference type="Proteomes" id="UP001365542"/>
    </source>
</evidence>
<proteinExistence type="predicted"/>
<reference evidence="2 3" key="1">
    <citation type="submission" date="2019-10" db="EMBL/GenBank/DDBJ databases">
        <authorList>
            <person name="Palmer J.M."/>
        </authorList>
    </citation>
    <scope>NUCLEOTIDE SEQUENCE [LARGE SCALE GENOMIC DNA]</scope>
    <source>
        <strain evidence="2 3">TWF694</strain>
    </source>
</reference>
<dbReference type="PANTHER" id="PTHR42076">
    <property type="entry name" value="CYANOVIRIN-N HOMOLOG"/>
    <property type="match status" value="1"/>
</dbReference>
<feature type="region of interest" description="Disordered" evidence="1">
    <location>
        <begin position="447"/>
        <end position="530"/>
    </location>
</feature>
<keyword evidence="3" id="KW-1185">Reference proteome</keyword>
<feature type="compositionally biased region" description="Basic residues" evidence="1">
    <location>
        <begin position="513"/>
        <end position="523"/>
    </location>
</feature>
<dbReference type="AlphaFoldDB" id="A0AAV9WU39"/>
<gene>
    <name evidence="2" type="ORF">TWF694_005412</name>
</gene>
<dbReference type="Proteomes" id="UP001365542">
    <property type="component" value="Unassembled WGS sequence"/>
</dbReference>
<feature type="compositionally biased region" description="Low complexity" evidence="1">
    <location>
        <begin position="489"/>
        <end position="512"/>
    </location>
</feature>
<evidence type="ECO:0000256" key="1">
    <source>
        <dbReference type="SAM" id="MobiDB-lite"/>
    </source>
</evidence>